<dbReference type="EMBL" id="CP118166">
    <property type="protein sequence ID" value="WDI33067.1"/>
    <property type="molecule type" value="Genomic_DNA"/>
</dbReference>
<gene>
    <name evidence="1" type="ORF">PUV54_07645</name>
</gene>
<evidence type="ECO:0000313" key="2">
    <source>
        <dbReference type="Proteomes" id="UP001214043"/>
    </source>
</evidence>
<keyword evidence="2" id="KW-1185">Reference proteome</keyword>
<reference evidence="1" key="1">
    <citation type="submission" date="2023-02" db="EMBL/GenBank/DDBJ databases">
        <title>Genome sequence of Hyphococcus flavus.</title>
        <authorList>
            <person name="Rong J.-C."/>
            <person name="Zhao Q."/>
            <person name="Yi M."/>
            <person name="Wu J.-Y."/>
        </authorList>
    </citation>
    <scope>NUCLEOTIDE SEQUENCE</scope>
    <source>
        <strain evidence="1">MCCC 1K03223</strain>
    </source>
</reference>
<dbReference type="RefSeq" id="WP_274495028.1">
    <property type="nucleotide sequence ID" value="NZ_CP118166.1"/>
</dbReference>
<dbReference type="PROSITE" id="PS51257">
    <property type="entry name" value="PROKAR_LIPOPROTEIN"/>
    <property type="match status" value="1"/>
</dbReference>
<dbReference type="Proteomes" id="UP001214043">
    <property type="component" value="Chromosome"/>
</dbReference>
<dbReference type="KEGG" id="hfl:PUV54_07645"/>
<name>A0AAE9ZI51_9PROT</name>
<organism evidence="1 2">
    <name type="scientific">Hyphococcus flavus</name>
    <dbReference type="NCBI Taxonomy" id="1866326"/>
    <lineage>
        <taxon>Bacteria</taxon>
        <taxon>Pseudomonadati</taxon>
        <taxon>Pseudomonadota</taxon>
        <taxon>Alphaproteobacteria</taxon>
        <taxon>Parvularculales</taxon>
        <taxon>Parvularculaceae</taxon>
        <taxon>Hyphococcus</taxon>
    </lineage>
</organism>
<accession>A0AAE9ZI51</accession>
<proteinExistence type="predicted"/>
<evidence type="ECO:0000313" key="1">
    <source>
        <dbReference type="EMBL" id="WDI33067.1"/>
    </source>
</evidence>
<dbReference type="AlphaFoldDB" id="A0AAE9ZI51"/>
<sequence length="555" mass="59272">MTFSKTLLAGAAVLALVACGKKESDTPASPSSQQAAKVNAASPLEKRFTLADAEPVDIDALFALMPEASRPTYESAAFDDALGATVVSNLRFADGNDGEAVTVERAEFYGVDLEAIERVSSAEEAATDAPFEKIFDKVRFFNMASEGFEEGEEAGKLSIGGLELDQLQIRQGGAKGDGTGDDGARFFNAVNLAGLYFKDMSFEMSSPEAPQVVMSAPDFRIVGLGGGKLNAIIANDLEYTMAQTPESRAAMREVMGPQGAMFLNGPLAGFLAPESQRVKMSSFEWRSIDFSGLLEWGLRDEKPPMTEENLIDLGVMKALDMETYIGGKLAGTVKEASMSAAEFKWLIPSNIRVDTKDASFDYTAYVPDTEEEVLGVMKKHGLDKLKGDGYAQWVWDDRSGMADLDYVANAPGFMNFAVDLGFSGLKLDDMAAAEAAGESPFAATGAFKNFKLTLEDKKALDAIFDVAALQMGGSGADLRQSAPAMIRLSGAQAAQMNPKFSAYVNALADFVGEGGTLEITADPAEPVDFATLQETGTTAPQTMPDLLKLEVTHKK</sequence>
<protein>
    <submittedName>
        <fullName evidence="1">Uncharacterized protein</fullName>
    </submittedName>
</protein>